<dbReference type="RefSeq" id="WP_386050133.1">
    <property type="nucleotide sequence ID" value="NZ_JBHTKH010000001.1"/>
</dbReference>
<dbReference type="EMBL" id="JBHTKH010000001">
    <property type="protein sequence ID" value="MFD1052961.1"/>
    <property type="molecule type" value="Genomic_DNA"/>
</dbReference>
<feature type="compositionally biased region" description="Low complexity" evidence="1">
    <location>
        <begin position="73"/>
        <end position="97"/>
    </location>
</feature>
<feature type="transmembrane region" description="Helical" evidence="2">
    <location>
        <begin position="202"/>
        <end position="219"/>
    </location>
</feature>
<keyword evidence="2" id="KW-1133">Transmembrane helix</keyword>
<comment type="caution">
    <text evidence="3">The sequence shown here is derived from an EMBL/GenBank/DDBJ whole genome shotgun (WGS) entry which is preliminary data.</text>
</comment>
<name>A0ABW3MQW5_9MICO</name>
<accession>A0ABW3MQW5</accession>
<evidence type="ECO:0000313" key="3">
    <source>
        <dbReference type="EMBL" id="MFD1052961.1"/>
    </source>
</evidence>
<organism evidence="3 4">
    <name type="scientific">Terrabacter terrigena</name>
    <dbReference type="NCBI Taxonomy" id="574718"/>
    <lineage>
        <taxon>Bacteria</taxon>
        <taxon>Bacillati</taxon>
        <taxon>Actinomycetota</taxon>
        <taxon>Actinomycetes</taxon>
        <taxon>Micrococcales</taxon>
        <taxon>Intrasporangiaceae</taxon>
        <taxon>Terrabacter</taxon>
    </lineage>
</organism>
<keyword evidence="4" id="KW-1185">Reference proteome</keyword>
<feature type="transmembrane region" description="Helical" evidence="2">
    <location>
        <begin position="137"/>
        <end position="158"/>
    </location>
</feature>
<feature type="region of interest" description="Disordered" evidence="1">
    <location>
        <begin position="1"/>
        <end position="117"/>
    </location>
</feature>
<gene>
    <name evidence="3" type="ORF">ACFQ2V_01480</name>
</gene>
<evidence type="ECO:0000256" key="1">
    <source>
        <dbReference type="SAM" id="MobiDB-lite"/>
    </source>
</evidence>
<proteinExistence type="predicted"/>
<feature type="compositionally biased region" description="Low complexity" evidence="1">
    <location>
        <begin position="1"/>
        <end position="22"/>
    </location>
</feature>
<keyword evidence="2" id="KW-0812">Transmembrane</keyword>
<reference evidence="4" key="1">
    <citation type="journal article" date="2019" name="Int. J. Syst. Evol. Microbiol.">
        <title>The Global Catalogue of Microorganisms (GCM) 10K type strain sequencing project: providing services to taxonomists for standard genome sequencing and annotation.</title>
        <authorList>
            <consortium name="The Broad Institute Genomics Platform"/>
            <consortium name="The Broad Institute Genome Sequencing Center for Infectious Disease"/>
            <person name="Wu L."/>
            <person name="Ma J."/>
        </authorList>
    </citation>
    <scope>NUCLEOTIDE SEQUENCE [LARGE SCALE GENOMIC DNA]</scope>
    <source>
        <strain evidence="4">CCUG 57508</strain>
    </source>
</reference>
<evidence type="ECO:0000256" key="2">
    <source>
        <dbReference type="SAM" id="Phobius"/>
    </source>
</evidence>
<sequence length="225" mass="23140">MSSTASTTSSSPTPDPASGAATGKEHDPGDATLTEQPVASRFTDRAAAKAAQAESNSTPAHVAGPAPEPTVPTVPTVPGQPAQPAQPAQPVQATSPAEPTQRTARVRRSPDLRAGARRAASLTKSGVNRLRTLLGEIVWVVCLLAAAALLLGTAVVVLEANTHNALVEGVLKAADWADLGVFSRTAGIKQFTGENAVIKNAFVNWGLGAVVWLVVGRIARRILTP</sequence>
<protein>
    <recommendedName>
        <fullName evidence="5">Transmembrane protein</fullName>
    </recommendedName>
</protein>
<evidence type="ECO:0008006" key="5">
    <source>
        <dbReference type="Google" id="ProtNLM"/>
    </source>
</evidence>
<evidence type="ECO:0000313" key="4">
    <source>
        <dbReference type="Proteomes" id="UP001597046"/>
    </source>
</evidence>
<dbReference type="Proteomes" id="UP001597046">
    <property type="component" value="Unassembled WGS sequence"/>
</dbReference>
<keyword evidence="2" id="KW-0472">Membrane</keyword>